<evidence type="ECO:0000256" key="4">
    <source>
        <dbReference type="ARBA" id="ARBA00022448"/>
    </source>
</evidence>
<comment type="function">
    <text evidence="1 10">Produces ATP from ADP in the presence of a proton gradient across the membrane. The gamma chain is believed to be important in regulating ATPase activity and the flow of protons through the CF(0) complex.</text>
</comment>
<evidence type="ECO:0000313" key="11">
    <source>
        <dbReference type="EMBL" id="OGF31637.1"/>
    </source>
</evidence>
<comment type="subunit">
    <text evidence="10">F-type ATPases have 2 components, CF(1) - the catalytic core - and CF(0) - the membrane proton channel. CF(1) has five subunits: alpha(3), beta(3), gamma(1), delta(1), epsilon(1). CF(0) has three main subunits: a, b and c.</text>
</comment>
<dbReference type="GO" id="GO:0005524">
    <property type="term" value="F:ATP binding"/>
    <property type="evidence" value="ECO:0007669"/>
    <property type="project" value="UniProtKB-UniRule"/>
</dbReference>
<evidence type="ECO:0000256" key="3">
    <source>
        <dbReference type="ARBA" id="ARBA00007681"/>
    </source>
</evidence>
<dbReference type="HAMAP" id="MF_00815">
    <property type="entry name" value="ATP_synth_gamma_bact"/>
    <property type="match status" value="1"/>
</dbReference>
<keyword evidence="4 10" id="KW-0813">Transport</keyword>
<evidence type="ECO:0000256" key="9">
    <source>
        <dbReference type="ARBA" id="ARBA00023310"/>
    </source>
</evidence>
<dbReference type="Proteomes" id="UP000179001">
    <property type="component" value="Unassembled WGS sequence"/>
</dbReference>
<comment type="similarity">
    <text evidence="3 10">Belongs to the ATPase gamma chain family.</text>
</comment>
<comment type="caution">
    <text evidence="11">The sequence shown here is derived from an EMBL/GenBank/DDBJ whole genome shotgun (WGS) entry which is preliminary data.</text>
</comment>
<protein>
    <recommendedName>
        <fullName evidence="10">ATP synthase gamma chain</fullName>
    </recommendedName>
    <alternativeName>
        <fullName evidence="10">ATP synthase F1 sector gamma subunit</fullName>
    </alternativeName>
    <alternativeName>
        <fullName evidence="10">F-ATPase gamma subunit</fullName>
    </alternativeName>
</protein>
<evidence type="ECO:0000256" key="5">
    <source>
        <dbReference type="ARBA" id="ARBA00022781"/>
    </source>
</evidence>
<dbReference type="PANTHER" id="PTHR11693">
    <property type="entry name" value="ATP SYNTHASE GAMMA CHAIN"/>
    <property type="match status" value="1"/>
</dbReference>
<dbReference type="GO" id="GO:0042777">
    <property type="term" value="P:proton motive force-driven plasma membrane ATP synthesis"/>
    <property type="evidence" value="ECO:0007669"/>
    <property type="project" value="UniProtKB-UniRule"/>
</dbReference>
<dbReference type="CDD" id="cd12151">
    <property type="entry name" value="F1-ATPase_gamma"/>
    <property type="match status" value="1"/>
</dbReference>
<dbReference type="PANTHER" id="PTHR11693:SF22">
    <property type="entry name" value="ATP SYNTHASE SUBUNIT GAMMA, MITOCHONDRIAL"/>
    <property type="match status" value="1"/>
</dbReference>
<evidence type="ECO:0000313" key="12">
    <source>
        <dbReference type="Proteomes" id="UP000179001"/>
    </source>
</evidence>
<sequence length="317" mass="35567">MSLGTRELKRRIKSVGNTHKITKAMEMVSAAKMRKAVENVLATRDYANLAWTTILHLSEKTDTVHHPLLQKRTVTNVALIVISSNRGLCGGFNNAVVQKAMNSIRKHEKNIKKTDIITLGTRARDLLLNEDQTVTADFIKQDVTTSAAEVSSMVHMIIKDYTEKKYDKVMVAYTDYVSAVKQQARVKQLLPIDPNPEEYLGIVGKSAGIEMTKEFISEKKEKYLKKGDMNFEYIFEPNPRAVLEKLMPRLLEVQIYQAVLESDASEHSARMMSMRNASDAATDMIDGLTLVFNQARQSAITQEIAEISSGKAALENK</sequence>
<dbReference type="PRINTS" id="PR00126">
    <property type="entry name" value="ATPASEGAMMA"/>
</dbReference>
<organism evidence="11 12">
    <name type="scientific">Candidatus Falkowbacteria bacterium RIFOXYC2_FULL_36_12</name>
    <dbReference type="NCBI Taxonomy" id="1798002"/>
    <lineage>
        <taxon>Bacteria</taxon>
        <taxon>Candidatus Falkowiibacteriota</taxon>
    </lineage>
</organism>
<dbReference type="Pfam" id="PF00231">
    <property type="entry name" value="ATP-synt"/>
    <property type="match status" value="1"/>
</dbReference>
<name>A0A1F5SY37_9BACT</name>
<evidence type="ECO:0000256" key="1">
    <source>
        <dbReference type="ARBA" id="ARBA00003456"/>
    </source>
</evidence>
<dbReference type="AlphaFoldDB" id="A0A1F5SY37"/>
<keyword evidence="6 10" id="KW-0406">Ion transport</keyword>
<evidence type="ECO:0000256" key="7">
    <source>
        <dbReference type="ARBA" id="ARBA00023136"/>
    </source>
</evidence>
<dbReference type="GO" id="GO:0005886">
    <property type="term" value="C:plasma membrane"/>
    <property type="evidence" value="ECO:0007669"/>
    <property type="project" value="UniProtKB-SubCell"/>
</dbReference>
<evidence type="ECO:0000256" key="6">
    <source>
        <dbReference type="ARBA" id="ARBA00023065"/>
    </source>
</evidence>
<reference evidence="11 12" key="1">
    <citation type="journal article" date="2016" name="Nat. Commun.">
        <title>Thousands of microbial genomes shed light on interconnected biogeochemical processes in an aquifer system.</title>
        <authorList>
            <person name="Anantharaman K."/>
            <person name="Brown C.T."/>
            <person name="Hug L.A."/>
            <person name="Sharon I."/>
            <person name="Castelle C.J."/>
            <person name="Probst A.J."/>
            <person name="Thomas B.C."/>
            <person name="Singh A."/>
            <person name="Wilkins M.J."/>
            <person name="Karaoz U."/>
            <person name="Brodie E.L."/>
            <person name="Williams K.H."/>
            <person name="Hubbard S.S."/>
            <person name="Banfield J.F."/>
        </authorList>
    </citation>
    <scope>NUCLEOTIDE SEQUENCE [LARGE SCALE GENOMIC DNA]</scope>
</reference>
<gene>
    <name evidence="10" type="primary">atpG</name>
    <name evidence="11" type="ORF">A2478_04075</name>
</gene>
<dbReference type="EMBL" id="MFGJ01000007">
    <property type="protein sequence ID" value="OGF31637.1"/>
    <property type="molecule type" value="Genomic_DNA"/>
</dbReference>
<dbReference type="GO" id="GO:0046933">
    <property type="term" value="F:proton-transporting ATP synthase activity, rotational mechanism"/>
    <property type="evidence" value="ECO:0007669"/>
    <property type="project" value="UniProtKB-UniRule"/>
</dbReference>
<keyword evidence="7 10" id="KW-0472">Membrane</keyword>
<dbReference type="Gene3D" id="3.40.1380.10">
    <property type="match status" value="1"/>
</dbReference>
<evidence type="ECO:0000256" key="2">
    <source>
        <dbReference type="ARBA" id="ARBA00004170"/>
    </source>
</evidence>
<dbReference type="NCBIfam" id="TIGR01146">
    <property type="entry name" value="ATPsyn_F1gamma"/>
    <property type="match status" value="1"/>
</dbReference>
<dbReference type="InterPro" id="IPR035968">
    <property type="entry name" value="ATP_synth_F1_ATPase_gsu"/>
</dbReference>
<evidence type="ECO:0000256" key="10">
    <source>
        <dbReference type="HAMAP-Rule" id="MF_00815"/>
    </source>
</evidence>
<dbReference type="SUPFAM" id="SSF52943">
    <property type="entry name" value="ATP synthase (F1-ATPase), gamma subunit"/>
    <property type="match status" value="1"/>
</dbReference>
<keyword evidence="9 10" id="KW-0066">ATP synthesis</keyword>
<dbReference type="InterPro" id="IPR000131">
    <property type="entry name" value="ATP_synth_F1_gsu"/>
</dbReference>
<dbReference type="STRING" id="1798002.A2478_04075"/>
<proteinExistence type="inferred from homology"/>
<keyword evidence="10" id="KW-1003">Cell membrane</keyword>
<evidence type="ECO:0000256" key="8">
    <source>
        <dbReference type="ARBA" id="ARBA00023196"/>
    </source>
</evidence>
<dbReference type="Gene3D" id="1.10.287.80">
    <property type="entry name" value="ATP synthase, gamma subunit, helix hairpin domain"/>
    <property type="match status" value="2"/>
</dbReference>
<keyword evidence="8 10" id="KW-0139">CF(1)</keyword>
<comment type="subcellular location">
    <subcellularLocation>
        <location evidence="10">Cell membrane</location>
        <topology evidence="10">Peripheral membrane protein</topology>
    </subcellularLocation>
    <subcellularLocation>
        <location evidence="2">Membrane</location>
        <topology evidence="2">Peripheral membrane protein</topology>
    </subcellularLocation>
</comment>
<keyword evidence="5 10" id="KW-0375">Hydrogen ion transport</keyword>
<dbReference type="GO" id="GO:0045259">
    <property type="term" value="C:proton-transporting ATP synthase complex"/>
    <property type="evidence" value="ECO:0007669"/>
    <property type="project" value="UniProtKB-KW"/>
</dbReference>
<accession>A0A1F5SY37</accession>